<sequence>MSERIDAFRFGPVSRALFGVYHHVDAPRAAVLLCPPLLHEHVRSHRLFAGLASLLAADGLCCLRFDYHGTGDADGDSTAFDPARVGEDLAHAAEALRSRSDGAPLIVLAVRASALFARAHAAELYASAVWLWQPVLDAAGYLHQLEMLDAGERSSGKRYPFARPGPVREAGELAGFATNAGFRDALRAYDGHDWPDGVPVAWLDDADALQRATTAVDAQVVLPTSITGWAGQVELEGLLPARDAREAVDVLLSDLEAWA</sequence>
<dbReference type="EMBL" id="SMTF01000001">
    <property type="protein sequence ID" value="TDK28518.1"/>
    <property type="molecule type" value="Genomic_DNA"/>
</dbReference>
<name>A0A4R5U482_9GAMM</name>
<dbReference type="InterPro" id="IPR029058">
    <property type="entry name" value="AB_hydrolase_fold"/>
</dbReference>
<proteinExistence type="predicted"/>
<protein>
    <recommendedName>
        <fullName evidence="3">Serine aminopeptidase S33 domain-containing protein</fullName>
    </recommendedName>
</protein>
<comment type="caution">
    <text evidence="1">The sequence shown here is derived from an EMBL/GenBank/DDBJ whole genome shotgun (WGS) entry which is preliminary data.</text>
</comment>
<dbReference type="SUPFAM" id="SSF53474">
    <property type="entry name" value="alpha/beta-Hydrolases"/>
    <property type="match status" value="1"/>
</dbReference>
<evidence type="ECO:0008006" key="3">
    <source>
        <dbReference type="Google" id="ProtNLM"/>
    </source>
</evidence>
<organism evidence="1 2">
    <name type="scientific">Luteimonas aestuarii</name>
    <dbReference type="NCBI Taxonomy" id="453837"/>
    <lineage>
        <taxon>Bacteria</taxon>
        <taxon>Pseudomonadati</taxon>
        <taxon>Pseudomonadota</taxon>
        <taxon>Gammaproteobacteria</taxon>
        <taxon>Lysobacterales</taxon>
        <taxon>Lysobacteraceae</taxon>
        <taxon>Luteimonas</taxon>
    </lineage>
</organism>
<evidence type="ECO:0000313" key="1">
    <source>
        <dbReference type="EMBL" id="TDK28518.1"/>
    </source>
</evidence>
<dbReference type="Proteomes" id="UP000294796">
    <property type="component" value="Unassembled WGS sequence"/>
</dbReference>
<keyword evidence="2" id="KW-1185">Reference proteome</keyword>
<reference evidence="1 2" key="1">
    <citation type="submission" date="2019-03" db="EMBL/GenBank/DDBJ databases">
        <title>Luteimonas zhaokaii sp.nov., isolated from the rectal contents of Plateau pika in Yushu, Qinghai Province, China.</title>
        <authorList>
            <person name="Zhang G."/>
        </authorList>
    </citation>
    <scope>NUCLEOTIDE SEQUENCE [LARGE SCALE GENOMIC DNA]</scope>
    <source>
        <strain evidence="1 2">B9</strain>
    </source>
</reference>
<evidence type="ECO:0000313" key="2">
    <source>
        <dbReference type="Proteomes" id="UP000294796"/>
    </source>
</evidence>
<dbReference type="Gene3D" id="3.40.50.1820">
    <property type="entry name" value="alpha/beta hydrolase"/>
    <property type="match status" value="1"/>
</dbReference>
<dbReference type="AlphaFoldDB" id="A0A4R5U482"/>
<dbReference type="RefSeq" id="WP_133320339.1">
    <property type="nucleotide sequence ID" value="NZ_SMTF01000001.1"/>
</dbReference>
<dbReference type="OrthoDB" id="249225at2"/>
<accession>A0A4R5U482</accession>
<gene>
    <name evidence="1" type="ORF">E2F46_01105</name>
</gene>